<dbReference type="AlphaFoldDB" id="W7CI90"/>
<dbReference type="RefSeq" id="WP_035314844.1">
    <property type="nucleotide sequence ID" value="NZ_AODH01000031.1"/>
</dbReference>
<keyword evidence="3" id="KW-1185">Reference proteome</keyword>
<evidence type="ECO:0000259" key="1">
    <source>
        <dbReference type="Pfam" id="PF13462"/>
    </source>
</evidence>
<organism evidence="2 3">
    <name type="scientific">Brochothrix campestris FSL F6-1037</name>
    <dbReference type="NCBI Taxonomy" id="1265861"/>
    <lineage>
        <taxon>Bacteria</taxon>
        <taxon>Bacillati</taxon>
        <taxon>Bacillota</taxon>
        <taxon>Bacilli</taxon>
        <taxon>Bacillales</taxon>
        <taxon>Listeriaceae</taxon>
        <taxon>Brochothrix</taxon>
    </lineage>
</organism>
<reference evidence="2 3" key="1">
    <citation type="submission" date="2012-12" db="EMBL/GenBank/DDBJ databases">
        <title>Novel taxa of Listeriaceae from agricultural environments in the United States.</title>
        <authorList>
            <person name="den Bakker H.C."/>
            <person name="Allred A."/>
            <person name="Warchocki S."/>
            <person name="Wright E.M."/>
            <person name="Burrell A."/>
            <person name="Nightingale K.K."/>
            <person name="Kephart D."/>
            <person name="Wiedmann M."/>
        </authorList>
    </citation>
    <scope>NUCLEOTIDE SEQUENCE [LARGE SCALE GENOMIC DNA]</scope>
    <source>
        <strain evidence="2 3">FSL F6-1037</strain>
    </source>
</reference>
<feature type="domain" description="Thioredoxin-like fold" evidence="1">
    <location>
        <begin position="8"/>
        <end position="164"/>
    </location>
</feature>
<accession>W7CI90</accession>
<gene>
    <name evidence="2" type="ORF">BCAMP_08125</name>
</gene>
<proteinExistence type="predicted"/>
<dbReference type="Proteomes" id="UP000019243">
    <property type="component" value="Unassembled WGS sequence"/>
</dbReference>
<dbReference type="PATRIC" id="fig|1265861.3.peg.1596"/>
<dbReference type="InterPro" id="IPR012336">
    <property type="entry name" value="Thioredoxin-like_fold"/>
</dbReference>
<comment type="caution">
    <text evidence="2">The sequence shown here is derived from an EMBL/GenBank/DDBJ whole genome shotgun (WGS) entry which is preliminary data.</text>
</comment>
<dbReference type="SUPFAM" id="SSF52833">
    <property type="entry name" value="Thioredoxin-like"/>
    <property type="match status" value="1"/>
</dbReference>
<dbReference type="InterPro" id="IPR036249">
    <property type="entry name" value="Thioredoxin-like_sf"/>
</dbReference>
<protein>
    <submittedName>
        <fullName evidence="2">Thioredoxin superfamily protein</fullName>
    </submittedName>
</protein>
<dbReference type="OrthoDB" id="117402at2"/>
<dbReference type="Gene3D" id="1.10.1200.90">
    <property type="entry name" value="DsbA-like domain"/>
    <property type="match status" value="1"/>
</dbReference>
<dbReference type="Gene3D" id="3.40.30.10">
    <property type="entry name" value="Glutaredoxin"/>
    <property type="match status" value="1"/>
</dbReference>
<dbReference type="EMBL" id="AODH01000031">
    <property type="protein sequence ID" value="EUJ39104.1"/>
    <property type="molecule type" value="Genomic_DNA"/>
</dbReference>
<evidence type="ECO:0000313" key="3">
    <source>
        <dbReference type="Proteomes" id="UP000019243"/>
    </source>
</evidence>
<dbReference type="Pfam" id="PF13462">
    <property type="entry name" value="Thioredoxin_4"/>
    <property type="match status" value="1"/>
</dbReference>
<evidence type="ECO:0000313" key="2">
    <source>
        <dbReference type="EMBL" id="EUJ39104.1"/>
    </source>
</evidence>
<sequence>MTVEKFSKTGLHIGQAEAPVKVISFVNLRCPFCANWHLKAENSLEKHVVSGHVEHIIKFYDKPKPSLEIGNHAHHFIDNEDEAAIKVVDSLFRSQAEWGKLTPVELTTYLETNFKLHELAKAKATAQVVIDEANAHDIVSVPTIYIGDQVFDSQVTQEQLESAIAAQLRKG</sequence>
<name>W7CI90_9LIST</name>
<dbReference type="STRING" id="1265861.BCAMP_08125"/>